<protein>
    <submittedName>
        <fullName evidence="2">Uncharacterized protein</fullName>
    </submittedName>
</protein>
<dbReference type="Proteomes" id="UP000324091">
    <property type="component" value="Chromosome 4"/>
</dbReference>
<dbReference type="AlphaFoldDB" id="A0A5C6N3F8"/>
<name>A0A5C6N3F8_9TELE</name>
<feature type="region of interest" description="Disordered" evidence="1">
    <location>
        <begin position="25"/>
        <end position="65"/>
    </location>
</feature>
<proteinExistence type="predicted"/>
<gene>
    <name evidence="2" type="ORF">D4764_04G0000860</name>
</gene>
<evidence type="ECO:0000313" key="2">
    <source>
        <dbReference type="EMBL" id="TWW61439.1"/>
    </source>
</evidence>
<dbReference type="EMBL" id="RHFK02000017">
    <property type="protein sequence ID" value="TWW61439.1"/>
    <property type="molecule type" value="Genomic_DNA"/>
</dbReference>
<reference evidence="2 3" key="1">
    <citation type="submission" date="2019-04" db="EMBL/GenBank/DDBJ databases">
        <title>Chromosome genome assembly for Takifugu flavidus.</title>
        <authorList>
            <person name="Xiao S."/>
        </authorList>
    </citation>
    <scope>NUCLEOTIDE SEQUENCE [LARGE SCALE GENOMIC DNA]</scope>
    <source>
        <strain evidence="2">HTHZ2018</strain>
        <tissue evidence="2">Muscle</tissue>
    </source>
</reference>
<sequence length="151" mass="18160">MAGHRDLRRRRRHLWRPTRPREVRVRGHRWYRHKDQPDPDRPEAPHQGTEPPNPPGQSCPRDSTPSVQEIMQDKFNASVLDFREINRQIGGLLSEDEKEAVIRNWFEPKMMVISEFTEETEKWMEQEISSLRPQTKKRKRLGLKMVYHKWG</sequence>
<evidence type="ECO:0000313" key="3">
    <source>
        <dbReference type="Proteomes" id="UP000324091"/>
    </source>
</evidence>
<keyword evidence="3" id="KW-1185">Reference proteome</keyword>
<accession>A0A5C6N3F8</accession>
<feature type="compositionally biased region" description="Basic and acidic residues" evidence="1">
    <location>
        <begin position="33"/>
        <end position="44"/>
    </location>
</feature>
<comment type="caution">
    <text evidence="2">The sequence shown here is derived from an EMBL/GenBank/DDBJ whole genome shotgun (WGS) entry which is preliminary data.</text>
</comment>
<organism evidence="2 3">
    <name type="scientific">Takifugu flavidus</name>
    <name type="common">sansaifugu</name>
    <dbReference type="NCBI Taxonomy" id="433684"/>
    <lineage>
        <taxon>Eukaryota</taxon>
        <taxon>Metazoa</taxon>
        <taxon>Chordata</taxon>
        <taxon>Craniata</taxon>
        <taxon>Vertebrata</taxon>
        <taxon>Euteleostomi</taxon>
        <taxon>Actinopterygii</taxon>
        <taxon>Neopterygii</taxon>
        <taxon>Teleostei</taxon>
        <taxon>Neoteleostei</taxon>
        <taxon>Acanthomorphata</taxon>
        <taxon>Eupercaria</taxon>
        <taxon>Tetraodontiformes</taxon>
        <taxon>Tetradontoidea</taxon>
        <taxon>Tetraodontidae</taxon>
        <taxon>Takifugu</taxon>
    </lineage>
</organism>
<evidence type="ECO:0000256" key="1">
    <source>
        <dbReference type="SAM" id="MobiDB-lite"/>
    </source>
</evidence>